<dbReference type="GO" id="GO:0004029">
    <property type="term" value="F:aldehyde dehydrogenase (NAD+) activity"/>
    <property type="evidence" value="ECO:0007669"/>
    <property type="project" value="TreeGrafter"/>
</dbReference>
<evidence type="ECO:0000313" key="2">
    <source>
        <dbReference type="EMBL" id="KAJ55472.1"/>
    </source>
</evidence>
<dbReference type="InterPro" id="IPR036291">
    <property type="entry name" value="NAD(P)-bd_dom_sf"/>
</dbReference>
<dbReference type="AlphaFoldDB" id="A0A037ZIW2"/>
<gene>
    <name evidence="2" type="ORF">ACMU_12300</name>
</gene>
<dbReference type="Gene3D" id="3.40.50.720">
    <property type="entry name" value="NAD(P)-binding Rossmann-like Domain"/>
    <property type="match status" value="1"/>
</dbReference>
<proteinExistence type="predicted"/>
<feature type="domain" description="NAD-dependent epimerase/dehydratase" evidence="1">
    <location>
        <begin position="4"/>
        <end position="226"/>
    </location>
</feature>
<evidence type="ECO:0000259" key="1">
    <source>
        <dbReference type="Pfam" id="PF01370"/>
    </source>
</evidence>
<dbReference type="InterPro" id="IPR051783">
    <property type="entry name" value="NAD(P)-dependent_oxidoreduct"/>
</dbReference>
<dbReference type="OrthoDB" id="9801785at2"/>
<protein>
    <submittedName>
        <fullName evidence="2">Epimerase</fullName>
    </submittedName>
</protein>
<name>A0A037ZIW2_9RHOB</name>
<reference evidence="2 3" key="1">
    <citation type="submission" date="2014-03" db="EMBL/GenBank/DDBJ databases">
        <title>Draft Genome Sequence of Actibacterium mucosum KCTC 23349, a Marine Alphaproteobacterium with Complex Ionic Requirements Isolated from Mediterranean Seawater at Malvarrosa Beach, Valencia, Spain.</title>
        <authorList>
            <person name="Arahal D.R."/>
            <person name="Shao Z."/>
            <person name="Lai Q."/>
            <person name="Pujalte M.J."/>
        </authorList>
    </citation>
    <scope>NUCLEOTIDE SEQUENCE [LARGE SCALE GENOMIC DNA]</scope>
    <source>
        <strain evidence="2 3">KCTC 23349</strain>
    </source>
</reference>
<dbReference type="RefSeq" id="WP_035259286.1">
    <property type="nucleotide sequence ID" value="NZ_JFKE01000004.1"/>
</dbReference>
<keyword evidence="3" id="KW-1185">Reference proteome</keyword>
<organism evidence="2 3">
    <name type="scientific">Actibacterium mucosum KCTC 23349</name>
    <dbReference type="NCBI Taxonomy" id="1454373"/>
    <lineage>
        <taxon>Bacteria</taxon>
        <taxon>Pseudomonadati</taxon>
        <taxon>Pseudomonadota</taxon>
        <taxon>Alphaproteobacteria</taxon>
        <taxon>Rhodobacterales</taxon>
        <taxon>Roseobacteraceae</taxon>
        <taxon>Actibacterium</taxon>
    </lineage>
</organism>
<dbReference type="EMBL" id="JFKE01000004">
    <property type="protein sequence ID" value="KAJ55472.1"/>
    <property type="molecule type" value="Genomic_DNA"/>
</dbReference>
<dbReference type="Pfam" id="PF01370">
    <property type="entry name" value="Epimerase"/>
    <property type="match status" value="1"/>
</dbReference>
<sequence length="318" mass="34670">MARIVVIGGSGHVGGYLVPHLVEGGHDVVNVTRGQQAPYRGHSAWAQVQQVTLDREVEEAAGTFGAKIADLGGEIVIDMICFTLDSAKHIVESLQGRVSHFLHTGTIWVHGHSLSTPTREADPRAPYGEYGVQKSLIEDYLLLHARRTGFPATVVRPGHIVGPGWEPLNPLGNFNVGAFGTIARGARLVLPNLGLETVHHVHAEDVAQVFWRSIDRPSASIGEQFNAVSEQAVTLRGFAEAMYRWHGHMPDLGFAPFDEWAKEHSAADADATLEHIGRSPCHSIGKARDLLGYHPRHTSLQAIQEAVTWLMQQGVIET</sequence>
<dbReference type="InterPro" id="IPR001509">
    <property type="entry name" value="Epimerase_deHydtase"/>
</dbReference>
<dbReference type="STRING" id="1454373.ACMU_12300"/>
<accession>A0A037ZIW2</accession>
<dbReference type="SUPFAM" id="SSF51735">
    <property type="entry name" value="NAD(P)-binding Rossmann-fold domains"/>
    <property type="match status" value="1"/>
</dbReference>
<dbReference type="PANTHER" id="PTHR48079">
    <property type="entry name" value="PROTEIN YEEZ"/>
    <property type="match status" value="1"/>
</dbReference>
<dbReference type="GO" id="GO:0005737">
    <property type="term" value="C:cytoplasm"/>
    <property type="evidence" value="ECO:0007669"/>
    <property type="project" value="TreeGrafter"/>
</dbReference>
<evidence type="ECO:0000313" key="3">
    <source>
        <dbReference type="Proteomes" id="UP000026249"/>
    </source>
</evidence>
<comment type="caution">
    <text evidence="2">The sequence shown here is derived from an EMBL/GenBank/DDBJ whole genome shotgun (WGS) entry which is preliminary data.</text>
</comment>
<dbReference type="Proteomes" id="UP000026249">
    <property type="component" value="Unassembled WGS sequence"/>
</dbReference>
<dbReference type="PANTHER" id="PTHR48079:SF6">
    <property type="entry name" value="NAD(P)-BINDING DOMAIN-CONTAINING PROTEIN-RELATED"/>
    <property type="match status" value="1"/>
</dbReference>